<accession>A0ABP8YSI0</accession>
<feature type="transmembrane region" description="Helical" evidence="1">
    <location>
        <begin position="160"/>
        <end position="181"/>
    </location>
</feature>
<feature type="transmembrane region" description="Helical" evidence="1">
    <location>
        <begin position="237"/>
        <end position="258"/>
    </location>
</feature>
<reference evidence="3" key="1">
    <citation type="journal article" date="2019" name="Int. J. Syst. Evol. Microbiol.">
        <title>The Global Catalogue of Microorganisms (GCM) 10K type strain sequencing project: providing services to taxonomists for standard genome sequencing and annotation.</title>
        <authorList>
            <consortium name="The Broad Institute Genomics Platform"/>
            <consortium name="The Broad Institute Genome Sequencing Center for Infectious Disease"/>
            <person name="Wu L."/>
            <person name="Ma J."/>
        </authorList>
    </citation>
    <scope>NUCLEOTIDE SEQUENCE [LARGE SCALE GENOMIC DNA]</scope>
    <source>
        <strain evidence="3">JCM 18063</strain>
    </source>
</reference>
<evidence type="ECO:0000313" key="2">
    <source>
        <dbReference type="EMBL" id="GAA4735627.1"/>
    </source>
</evidence>
<feature type="transmembrane region" description="Helical" evidence="1">
    <location>
        <begin position="85"/>
        <end position="105"/>
    </location>
</feature>
<keyword evidence="1" id="KW-1133">Transmembrane helix</keyword>
<dbReference type="EMBL" id="BAABID010000018">
    <property type="protein sequence ID" value="GAA4735627.1"/>
    <property type="molecule type" value="Genomic_DNA"/>
</dbReference>
<dbReference type="RefSeq" id="WP_172152677.1">
    <property type="nucleotide sequence ID" value="NZ_BAABID010000018.1"/>
</dbReference>
<evidence type="ECO:0000313" key="3">
    <source>
        <dbReference type="Proteomes" id="UP001500956"/>
    </source>
</evidence>
<feature type="transmembrane region" description="Helical" evidence="1">
    <location>
        <begin position="455"/>
        <end position="475"/>
    </location>
</feature>
<sequence length="525" mass="53205">MSRARSGLAVALRLQLRTGWKVLAAWVVGLVGTYAATVAAIDTTYGTPEQLATYGATVGADPTMAAINGTPYGADTLGGVVSNEFGFISAIAIPLMGLLLVTRSTRAPEETGMLELLRSRSVSARAPWTAALLVTGGALVLVALGMLATLLAYDVDAADAALYAASIAGLGAVFAGIATLAGQLLRRAAGVTAVGVLVLGIAYVARAAGDVKDTGWRWLSPLAWQQETRPFADDARVWPLLLALGVAATLVAAGLVLVGRRDLGSALVAGRPGPARAGRFLSSLPGLALRQHGAGLVSWTVGAAVVGGVFGVFTDDIDDVVEANPDVQQLMSAGGGDAATWYVAYCLVLVLLMAVGAGVQVVTRVRREETGGRLETTLSRAVPRAGWLGTHAAVAVLGAMAVALAGGAGLGVAVTASGGDVDTLTATVEYLPAVAAVPALGVGLFGALPRGTSLVWAAFGYVAVVELIGEALSMPDWALDLSPFHAIGRLPGDDASGQAVAVVSTVVVVLLAVGLLGLRRRDVPR</sequence>
<gene>
    <name evidence="2" type="ORF">GCM10023216_30730</name>
</gene>
<feature type="transmembrane region" description="Helical" evidence="1">
    <location>
        <begin position="386"/>
        <end position="410"/>
    </location>
</feature>
<feature type="transmembrane region" description="Helical" evidence="1">
    <location>
        <begin position="495"/>
        <end position="518"/>
    </location>
</feature>
<comment type="caution">
    <text evidence="2">The sequence shown here is derived from an EMBL/GenBank/DDBJ whole genome shotgun (WGS) entry which is preliminary data.</text>
</comment>
<evidence type="ECO:0000256" key="1">
    <source>
        <dbReference type="SAM" id="Phobius"/>
    </source>
</evidence>
<feature type="transmembrane region" description="Helical" evidence="1">
    <location>
        <begin position="342"/>
        <end position="365"/>
    </location>
</feature>
<organism evidence="2 3">
    <name type="scientific">Isoptericola chiayiensis</name>
    <dbReference type="NCBI Taxonomy" id="579446"/>
    <lineage>
        <taxon>Bacteria</taxon>
        <taxon>Bacillati</taxon>
        <taxon>Actinomycetota</taxon>
        <taxon>Actinomycetes</taxon>
        <taxon>Micrococcales</taxon>
        <taxon>Promicromonosporaceae</taxon>
        <taxon>Isoptericola</taxon>
    </lineage>
</organism>
<name>A0ABP8YSI0_9MICO</name>
<keyword evidence="3" id="KW-1185">Reference proteome</keyword>
<keyword evidence="1" id="KW-0812">Transmembrane</keyword>
<feature type="transmembrane region" description="Helical" evidence="1">
    <location>
        <begin position="293"/>
        <end position="313"/>
    </location>
</feature>
<feature type="transmembrane region" description="Helical" evidence="1">
    <location>
        <begin position="20"/>
        <end position="41"/>
    </location>
</feature>
<feature type="transmembrane region" description="Helical" evidence="1">
    <location>
        <begin position="430"/>
        <end position="448"/>
    </location>
</feature>
<feature type="transmembrane region" description="Helical" evidence="1">
    <location>
        <begin position="188"/>
        <end position="209"/>
    </location>
</feature>
<dbReference type="Proteomes" id="UP001500956">
    <property type="component" value="Unassembled WGS sequence"/>
</dbReference>
<keyword evidence="1" id="KW-0472">Membrane</keyword>
<feature type="transmembrane region" description="Helical" evidence="1">
    <location>
        <begin position="126"/>
        <end position="148"/>
    </location>
</feature>
<protein>
    <submittedName>
        <fullName evidence="2">Exporter of polyketide antibiotics</fullName>
    </submittedName>
</protein>
<proteinExistence type="predicted"/>